<name>A0A9D1KYN8_9FIRM</name>
<comment type="caution">
    <text evidence="10">The sequence shown here is derived from an EMBL/GenBank/DDBJ whole genome shotgun (WGS) entry which is preliminary data.</text>
</comment>
<gene>
    <name evidence="10" type="ORF">IAB63_10940</name>
</gene>
<dbReference type="Proteomes" id="UP000824164">
    <property type="component" value="Unassembled WGS sequence"/>
</dbReference>
<keyword evidence="6 7" id="KW-0472">Membrane</keyword>
<dbReference type="Pfam" id="PF16916">
    <property type="entry name" value="ZT_dimer"/>
    <property type="match status" value="1"/>
</dbReference>
<sequence>MTQLLVRMFVKNGSDIHDPKVRQIYGLLSGSVGILCNVLLCLLKLFAGWMTGAVSIMADAFNNLSDAASSVVTLLGFKMAGKPADPGHPFGHGRIEYLSGLFIAAAILLMGVELLQSSVAKIFHPEELTFGTWSVLILVASILVKLWMASFNRNLGKRIDSEAMKATAADSLSDCISTGAVLLGMIIFGTTGVNMDGIVGAIVAVFVIFSGFSTAKDTIQPLLGSAPSPELVQEIYQLVMSYDGVLGVHDMIVHDYGPGRRLISLHAEVSYKADILKAHDMIDNIEKELDKRFMCEATIHMDPIVTDDPELNVCRQEVEALVKEENDSWQVHDFRMVRGETHTNLIFDVVVSPDDMDHAADIAKRIGDKIHRTHDKLYAVVRVEQSFIGSLAKSDKIGKTFK</sequence>
<dbReference type="AlphaFoldDB" id="A0A9D1KYN8"/>
<evidence type="ECO:0000259" key="9">
    <source>
        <dbReference type="Pfam" id="PF16916"/>
    </source>
</evidence>
<dbReference type="NCBIfam" id="TIGR01297">
    <property type="entry name" value="CDF"/>
    <property type="match status" value="1"/>
</dbReference>
<proteinExistence type="inferred from homology"/>
<feature type="transmembrane region" description="Helical" evidence="7">
    <location>
        <begin position="24"/>
        <end position="47"/>
    </location>
</feature>
<reference evidence="10" key="2">
    <citation type="journal article" date="2021" name="PeerJ">
        <title>Extensive microbial diversity within the chicken gut microbiome revealed by metagenomics and culture.</title>
        <authorList>
            <person name="Gilroy R."/>
            <person name="Ravi A."/>
            <person name="Getino M."/>
            <person name="Pursley I."/>
            <person name="Horton D.L."/>
            <person name="Alikhan N.F."/>
            <person name="Baker D."/>
            <person name="Gharbi K."/>
            <person name="Hall N."/>
            <person name="Watson M."/>
            <person name="Adriaenssens E.M."/>
            <person name="Foster-Nyarko E."/>
            <person name="Jarju S."/>
            <person name="Secka A."/>
            <person name="Antonio M."/>
            <person name="Oren A."/>
            <person name="Chaudhuri R.R."/>
            <person name="La Ragione R."/>
            <person name="Hildebrand F."/>
            <person name="Pallen M.J."/>
        </authorList>
    </citation>
    <scope>NUCLEOTIDE SEQUENCE</scope>
    <source>
        <strain evidence="10">CHK187-14744</strain>
    </source>
</reference>
<evidence type="ECO:0000256" key="1">
    <source>
        <dbReference type="ARBA" id="ARBA00004141"/>
    </source>
</evidence>
<dbReference type="Gene3D" id="3.30.70.1350">
    <property type="entry name" value="Cation efflux protein, cytoplasmic domain"/>
    <property type="match status" value="1"/>
</dbReference>
<feature type="transmembrane region" description="Helical" evidence="7">
    <location>
        <begin position="130"/>
        <end position="151"/>
    </location>
</feature>
<evidence type="ECO:0000313" key="10">
    <source>
        <dbReference type="EMBL" id="HIU03755.1"/>
    </source>
</evidence>
<evidence type="ECO:0000313" key="11">
    <source>
        <dbReference type="Proteomes" id="UP000824164"/>
    </source>
</evidence>
<dbReference type="EMBL" id="DVLT01000070">
    <property type="protein sequence ID" value="HIU03755.1"/>
    <property type="molecule type" value="Genomic_DNA"/>
</dbReference>
<dbReference type="PANTHER" id="PTHR43840:SF15">
    <property type="entry name" value="MITOCHONDRIAL METAL TRANSPORTER 1-RELATED"/>
    <property type="match status" value="1"/>
</dbReference>
<dbReference type="InterPro" id="IPR058533">
    <property type="entry name" value="Cation_efflux_TM"/>
</dbReference>
<dbReference type="InterPro" id="IPR002524">
    <property type="entry name" value="Cation_efflux"/>
</dbReference>
<evidence type="ECO:0000256" key="2">
    <source>
        <dbReference type="ARBA" id="ARBA00008114"/>
    </source>
</evidence>
<protein>
    <submittedName>
        <fullName evidence="10">Cation transporter</fullName>
    </submittedName>
</protein>
<dbReference type="InterPro" id="IPR050291">
    <property type="entry name" value="CDF_Transporter"/>
</dbReference>
<dbReference type="FunFam" id="1.20.1510.10:FF:000006">
    <property type="entry name" value="Divalent cation efflux transporter"/>
    <property type="match status" value="1"/>
</dbReference>
<dbReference type="SUPFAM" id="SSF160240">
    <property type="entry name" value="Cation efflux protein cytoplasmic domain-like"/>
    <property type="match status" value="2"/>
</dbReference>
<evidence type="ECO:0000256" key="5">
    <source>
        <dbReference type="ARBA" id="ARBA00022989"/>
    </source>
</evidence>
<accession>A0A9D1KYN8</accession>
<feature type="domain" description="Cation efflux protein transmembrane" evidence="8">
    <location>
        <begin position="32"/>
        <end position="223"/>
    </location>
</feature>
<keyword evidence="3" id="KW-0813">Transport</keyword>
<evidence type="ECO:0000259" key="8">
    <source>
        <dbReference type="Pfam" id="PF01545"/>
    </source>
</evidence>
<reference evidence="10" key="1">
    <citation type="submission" date="2020-10" db="EMBL/GenBank/DDBJ databases">
        <authorList>
            <person name="Gilroy R."/>
        </authorList>
    </citation>
    <scope>NUCLEOTIDE SEQUENCE</scope>
    <source>
        <strain evidence="10">CHK187-14744</strain>
    </source>
</reference>
<dbReference type="InterPro" id="IPR027469">
    <property type="entry name" value="Cation_efflux_TMD_sf"/>
</dbReference>
<dbReference type="InterPro" id="IPR027470">
    <property type="entry name" value="Cation_efflux_CTD"/>
</dbReference>
<dbReference type="Pfam" id="PF01545">
    <property type="entry name" value="Cation_efflux"/>
    <property type="match status" value="1"/>
</dbReference>
<evidence type="ECO:0000256" key="6">
    <source>
        <dbReference type="ARBA" id="ARBA00023136"/>
    </source>
</evidence>
<feature type="transmembrane region" description="Helical" evidence="7">
    <location>
        <begin position="197"/>
        <end position="215"/>
    </location>
</feature>
<feature type="transmembrane region" description="Helical" evidence="7">
    <location>
        <begin position="97"/>
        <end position="118"/>
    </location>
</feature>
<dbReference type="InterPro" id="IPR036837">
    <property type="entry name" value="Cation_efflux_CTD_sf"/>
</dbReference>
<keyword evidence="5 7" id="KW-1133">Transmembrane helix</keyword>
<dbReference type="GO" id="GO:0016020">
    <property type="term" value="C:membrane"/>
    <property type="evidence" value="ECO:0007669"/>
    <property type="project" value="UniProtKB-SubCell"/>
</dbReference>
<dbReference type="Gene3D" id="1.20.1510.10">
    <property type="entry name" value="Cation efflux protein transmembrane domain"/>
    <property type="match status" value="1"/>
</dbReference>
<comment type="subcellular location">
    <subcellularLocation>
        <location evidence="1">Membrane</location>
        <topology evidence="1">Multi-pass membrane protein</topology>
    </subcellularLocation>
</comment>
<evidence type="ECO:0000256" key="7">
    <source>
        <dbReference type="SAM" id="Phobius"/>
    </source>
</evidence>
<feature type="domain" description="Cation efflux protein cytoplasmic" evidence="9">
    <location>
        <begin position="227"/>
        <end position="303"/>
    </location>
</feature>
<evidence type="ECO:0000256" key="3">
    <source>
        <dbReference type="ARBA" id="ARBA00022448"/>
    </source>
</evidence>
<feature type="transmembrane region" description="Helical" evidence="7">
    <location>
        <begin position="172"/>
        <end position="191"/>
    </location>
</feature>
<evidence type="ECO:0000256" key="4">
    <source>
        <dbReference type="ARBA" id="ARBA00022692"/>
    </source>
</evidence>
<keyword evidence="4 7" id="KW-0812">Transmembrane</keyword>
<dbReference type="SUPFAM" id="SSF161111">
    <property type="entry name" value="Cation efflux protein transmembrane domain-like"/>
    <property type="match status" value="1"/>
</dbReference>
<organism evidence="10 11">
    <name type="scientific">Candidatus Onthocola gallistercoris</name>
    <dbReference type="NCBI Taxonomy" id="2840876"/>
    <lineage>
        <taxon>Bacteria</taxon>
        <taxon>Bacillati</taxon>
        <taxon>Bacillota</taxon>
        <taxon>Bacilli</taxon>
        <taxon>Candidatus Onthocola</taxon>
    </lineage>
</organism>
<comment type="similarity">
    <text evidence="2">Belongs to the cation diffusion facilitator (CDF) transporter (TC 2.A.4) family.</text>
</comment>
<dbReference type="GO" id="GO:0008324">
    <property type="term" value="F:monoatomic cation transmembrane transporter activity"/>
    <property type="evidence" value="ECO:0007669"/>
    <property type="project" value="InterPro"/>
</dbReference>
<dbReference type="PANTHER" id="PTHR43840">
    <property type="entry name" value="MITOCHONDRIAL METAL TRANSPORTER 1-RELATED"/>
    <property type="match status" value="1"/>
</dbReference>